<dbReference type="Pfam" id="PF05685">
    <property type="entry name" value="Uma2"/>
    <property type="match status" value="1"/>
</dbReference>
<keyword evidence="3" id="KW-1185">Reference proteome</keyword>
<dbReference type="Gene3D" id="3.90.1570.10">
    <property type="entry name" value="tt1808, chain A"/>
    <property type="match status" value="1"/>
</dbReference>
<name>A0AAE3KUX0_9CYAN</name>
<keyword evidence="2" id="KW-0540">Nuclease</keyword>
<dbReference type="GO" id="GO:0004519">
    <property type="term" value="F:endonuclease activity"/>
    <property type="evidence" value="ECO:0007669"/>
    <property type="project" value="UniProtKB-KW"/>
</dbReference>
<feature type="domain" description="Putative restriction endonuclease" evidence="1">
    <location>
        <begin position="11"/>
        <end position="178"/>
    </location>
</feature>
<keyword evidence="2" id="KW-0378">Hydrolase</keyword>
<organism evidence="2 3">
    <name type="scientific">Limnofasciculus baicalensis BBK-W-15</name>
    <dbReference type="NCBI Taxonomy" id="2699891"/>
    <lineage>
        <taxon>Bacteria</taxon>
        <taxon>Bacillati</taxon>
        <taxon>Cyanobacteriota</taxon>
        <taxon>Cyanophyceae</taxon>
        <taxon>Coleofasciculales</taxon>
        <taxon>Coleofasciculaceae</taxon>
        <taxon>Limnofasciculus</taxon>
        <taxon>Limnofasciculus baicalensis</taxon>
    </lineage>
</organism>
<dbReference type="PANTHER" id="PTHR35400">
    <property type="entry name" value="SLR1083 PROTEIN"/>
    <property type="match status" value="1"/>
</dbReference>
<dbReference type="InterPro" id="IPR012296">
    <property type="entry name" value="Nuclease_put_TT1808"/>
</dbReference>
<keyword evidence="2" id="KW-0255">Endonuclease</keyword>
<dbReference type="AlphaFoldDB" id="A0AAE3KUX0"/>
<dbReference type="InterPro" id="IPR011335">
    <property type="entry name" value="Restrct_endonuc-II-like"/>
</dbReference>
<sequence length="183" mass="20733">MTFIAAKWTIAEYHQMIAAGILSNRKIELLHGEIVEMPPEGEPHAYGSHEASYYLTQLLGNRATIRQAKPITLPNNSEPEPDVAIVQRLGRDYRQHHPYPENIFWLIEYANSSLEKDLEIKSKIYAEVGIPEYWVVNLKKSHLVVFRDPLDGEYATKTTLSTGEIKSLAFPDISISVAQIINS</sequence>
<evidence type="ECO:0000313" key="3">
    <source>
        <dbReference type="Proteomes" id="UP001204953"/>
    </source>
</evidence>
<gene>
    <name evidence="2" type="ORF">NJ959_26350</name>
</gene>
<dbReference type="RefSeq" id="WP_254014687.1">
    <property type="nucleotide sequence ID" value="NZ_JAMZMM010000439.1"/>
</dbReference>
<reference evidence="2" key="1">
    <citation type="submission" date="2022-06" db="EMBL/GenBank/DDBJ databases">
        <title>New cyanobacteria of genus Symplocastrum in benthos of Lake Baikal.</title>
        <authorList>
            <person name="Sorokovikova E."/>
            <person name="Tikhonova I."/>
            <person name="Krasnopeev A."/>
            <person name="Evseev P."/>
            <person name="Gladkikh A."/>
            <person name="Belykh O."/>
        </authorList>
    </citation>
    <scope>NUCLEOTIDE SEQUENCE</scope>
    <source>
        <strain evidence="2">BBK-W-15</strain>
    </source>
</reference>
<dbReference type="CDD" id="cd06260">
    <property type="entry name" value="DUF820-like"/>
    <property type="match status" value="1"/>
</dbReference>
<comment type="caution">
    <text evidence="2">The sequence shown here is derived from an EMBL/GenBank/DDBJ whole genome shotgun (WGS) entry which is preliminary data.</text>
</comment>
<dbReference type="InterPro" id="IPR008538">
    <property type="entry name" value="Uma2"/>
</dbReference>
<protein>
    <submittedName>
        <fullName evidence="2">Uma2 family endonuclease</fullName>
    </submittedName>
</protein>
<dbReference type="PANTHER" id="PTHR35400:SF1">
    <property type="entry name" value="SLR1083 PROTEIN"/>
    <property type="match status" value="1"/>
</dbReference>
<evidence type="ECO:0000259" key="1">
    <source>
        <dbReference type="Pfam" id="PF05685"/>
    </source>
</evidence>
<accession>A0AAE3KUX0</accession>
<proteinExistence type="predicted"/>
<dbReference type="EMBL" id="JAMZMM010000439">
    <property type="protein sequence ID" value="MCP2731957.1"/>
    <property type="molecule type" value="Genomic_DNA"/>
</dbReference>
<dbReference type="Proteomes" id="UP001204953">
    <property type="component" value="Unassembled WGS sequence"/>
</dbReference>
<evidence type="ECO:0000313" key="2">
    <source>
        <dbReference type="EMBL" id="MCP2731957.1"/>
    </source>
</evidence>
<dbReference type="SUPFAM" id="SSF52980">
    <property type="entry name" value="Restriction endonuclease-like"/>
    <property type="match status" value="1"/>
</dbReference>